<dbReference type="AlphaFoldDB" id="A0A1Q9JIW2"/>
<dbReference type="GO" id="GO:0006779">
    <property type="term" value="P:porphyrin-containing compound biosynthetic process"/>
    <property type="evidence" value="ECO:0007669"/>
    <property type="project" value="InterPro"/>
</dbReference>
<gene>
    <name evidence="2" type="ORF">BHK98_08740</name>
</gene>
<dbReference type="GO" id="GO:0004853">
    <property type="term" value="F:uroporphyrinogen decarboxylase activity"/>
    <property type="evidence" value="ECO:0007669"/>
    <property type="project" value="InterPro"/>
</dbReference>
<reference evidence="2 3" key="1">
    <citation type="journal article" date="2016" name="Appl. Environ. Microbiol.">
        <title>Function and Phylogeny of Bacterial Butyryl Coenzyme A:Acetate Transferases and Their Diversity in the Proximal Colon of Swine.</title>
        <authorList>
            <person name="Trachsel J."/>
            <person name="Bayles D.O."/>
            <person name="Looft T."/>
            <person name="Levine U.Y."/>
            <person name="Allen H.K."/>
        </authorList>
    </citation>
    <scope>NUCLEOTIDE SEQUENCE [LARGE SCALE GENOMIC DNA]</scope>
    <source>
        <strain evidence="2 3">68-3-10</strain>
    </source>
</reference>
<dbReference type="PANTHER" id="PTHR47099">
    <property type="entry name" value="METHYLCOBAMIDE:COM METHYLTRANSFERASE MTBA"/>
    <property type="match status" value="1"/>
</dbReference>
<dbReference type="Proteomes" id="UP000187404">
    <property type="component" value="Unassembled WGS sequence"/>
</dbReference>
<name>A0A1Q9JIW2_9FIRM</name>
<protein>
    <submittedName>
        <fullName evidence="2">Uroporphyrinogen decarboxylase</fullName>
    </submittedName>
</protein>
<dbReference type="Gene3D" id="3.20.20.210">
    <property type="match status" value="1"/>
</dbReference>
<dbReference type="PANTHER" id="PTHR47099:SF1">
    <property type="entry name" value="METHYLCOBAMIDE:COM METHYLTRANSFERASE MTBA"/>
    <property type="match status" value="1"/>
</dbReference>
<dbReference type="SUPFAM" id="SSF51726">
    <property type="entry name" value="UROD/MetE-like"/>
    <property type="match status" value="1"/>
</dbReference>
<dbReference type="InterPro" id="IPR038071">
    <property type="entry name" value="UROD/MetE-like_sf"/>
</dbReference>
<organism evidence="2 3">
    <name type="scientific">Hornefia porci</name>
    <dbReference type="NCBI Taxonomy" id="2652292"/>
    <lineage>
        <taxon>Bacteria</taxon>
        <taxon>Bacillati</taxon>
        <taxon>Bacillota</taxon>
        <taxon>Clostridia</taxon>
        <taxon>Peptostreptococcales</taxon>
        <taxon>Anaerovoracaceae</taxon>
        <taxon>Hornefia</taxon>
    </lineage>
</organism>
<dbReference type="EMBL" id="MJIE01000001">
    <property type="protein sequence ID" value="OLR56143.1"/>
    <property type="molecule type" value="Genomic_DNA"/>
</dbReference>
<dbReference type="InterPro" id="IPR000257">
    <property type="entry name" value="Uroporphyrinogen_deCOase"/>
</dbReference>
<feature type="domain" description="Uroporphyrinogen decarboxylase (URO-D)" evidence="1">
    <location>
        <begin position="3"/>
        <end position="333"/>
    </location>
</feature>
<evidence type="ECO:0000313" key="2">
    <source>
        <dbReference type="EMBL" id="OLR56143.1"/>
    </source>
</evidence>
<evidence type="ECO:0000259" key="1">
    <source>
        <dbReference type="Pfam" id="PF01208"/>
    </source>
</evidence>
<proteinExistence type="predicted"/>
<sequence length="455" mass="50305">MGKDLVLKALCHEKTDSVPWVPFAGVHAGQLKGYTATEMLTNADHIVESLKEVKKLYMPDGLPVLFDLQVEAEIIGCELMWADYNPPSVKSHPLAEEKTLPCSCKIPAKDSGRMPVILEAMGRVKHEIGDDTALFGLICGPFTLASHLRGTNLFMDMMSDKEYVKDLMAFCGQVSIAMAGMYIDAGMDVIAVVDPLISQVSPKMIDGLLKDTFVGVFDYIRSRDRLSSFFVCGNATKQIEVMCQCEPDGIAVDENVDLVEAKKITDKYGISISGNIPLTTVMLHGTQQDNIKCVLDELDSIEDKTGLIVSPGCDMPYATPRENTIACAQAVKNPDTSRKLVENYSSSFDDIEVEIPDYAASKKVIIELFLLDPDQCAACTYMQASVLDNFDAIRDIAEYRIYKYFIKEDIARTRKMGIANLPTMCIDGEQKFISIIPNRDELIAAVKEAADRKQD</sequence>
<comment type="caution">
    <text evidence="2">The sequence shown here is derived from an EMBL/GenBank/DDBJ whole genome shotgun (WGS) entry which is preliminary data.</text>
</comment>
<dbReference type="Pfam" id="PF01208">
    <property type="entry name" value="URO-D"/>
    <property type="match status" value="1"/>
</dbReference>
<dbReference type="STRING" id="1261640.BHK98_08740"/>
<dbReference type="OrthoDB" id="9780425at2"/>
<keyword evidence="3" id="KW-1185">Reference proteome</keyword>
<evidence type="ECO:0000313" key="3">
    <source>
        <dbReference type="Proteomes" id="UP000187404"/>
    </source>
</evidence>
<dbReference type="InterPro" id="IPR052024">
    <property type="entry name" value="Methanogen_methyltrans"/>
</dbReference>
<dbReference type="RefSeq" id="WP_075713472.1">
    <property type="nucleotide sequence ID" value="NZ_MJIE01000001.1"/>
</dbReference>
<accession>A0A1Q9JIW2</accession>